<evidence type="ECO:0000313" key="2">
    <source>
        <dbReference type="Proteomes" id="UP000316621"/>
    </source>
</evidence>
<organism evidence="1 2">
    <name type="scientific">Papaver somniferum</name>
    <name type="common">Opium poppy</name>
    <dbReference type="NCBI Taxonomy" id="3469"/>
    <lineage>
        <taxon>Eukaryota</taxon>
        <taxon>Viridiplantae</taxon>
        <taxon>Streptophyta</taxon>
        <taxon>Embryophyta</taxon>
        <taxon>Tracheophyta</taxon>
        <taxon>Spermatophyta</taxon>
        <taxon>Magnoliopsida</taxon>
        <taxon>Ranunculales</taxon>
        <taxon>Papaveraceae</taxon>
        <taxon>Papaveroideae</taxon>
        <taxon>Papaver</taxon>
    </lineage>
</organism>
<protein>
    <submittedName>
        <fullName evidence="1">Uncharacterized protein</fullName>
    </submittedName>
</protein>
<dbReference type="Gramene" id="RZC51154">
    <property type="protein sequence ID" value="RZC51154"/>
    <property type="gene ID" value="C5167_019579"/>
</dbReference>
<dbReference type="Proteomes" id="UP000316621">
    <property type="component" value="Chromosome 2"/>
</dbReference>
<gene>
    <name evidence="1" type="ORF">C5167_019579</name>
</gene>
<keyword evidence="2" id="KW-1185">Reference proteome</keyword>
<accession>A0A4Y7IQK0</accession>
<reference evidence="1 2" key="1">
    <citation type="journal article" date="2018" name="Science">
        <title>The opium poppy genome and morphinan production.</title>
        <authorList>
            <person name="Guo L."/>
            <person name="Winzer T."/>
            <person name="Yang X."/>
            <person name="Li Y."/>
            <person name="Ning Z."/>
            <person name="He Z."/>
            <person name="Teodor R."/>
            <person name="Lu Y."/>
            <person name="Bowser T.A."/>
            <person name="Graham I.A."/>
            <person name="Ye K."/>
        </authorList>
    </citation>
    <scope>NUCLEOTIDE SEQUENCE [LARGE SCALE GENOMIC DNA]</scope>
    <source>
        <strain evidence="2">cv. HN1</strain>
        <tissue evidence="1">Leaves</tissue>
    </source>
</reference>
<proteinExistence type="predicted"/>
<dbReference type="EMBL" id="CM010716">
    <property type="protein sequence ID" value="RZC51154.1"/>
    <property type="molecule type" value="Genomic_DNA"/>
</dbReference>
<sequence>MVLLSINKLGSNVFWSSNGRAHGSQPCSCRFDSYRWHYHVSKQMAKTVIPLFDALRMGLQHKI</sequence>
<dbReference type="AlphaFoldDB" id="A0A4Y7IQK0"/>
<evidence type="ECO:0000313" key="1">
    <source>
        <dbReference type="EMBL" id="RZC51154.1"/>
    </source>
</evidence>
<name>A0A4Y7IQK0_PAPSO</name>